<name>A0ABQ5NK63_9BACI</name>
<keyword evidence="2" id="KW-1185">Reference proteome</keyword>
<evidence type="ECO:0008006" key="3">
    <source>
        <dbReference type="Google" id="ProtNLM"/>
    </source>
</evidence>
<evidence type="ECO:0000313" key="1">
    <source>
        <dbReference type="EMBL" id="GLC88679.1"/>
    </source>
</evidence>
<accession>A0ABQ5NK63</accession>
<protein>
    <recommendedName>
        <fullName evidence="3">DNA-binding protein</fullName>
    </recommendedName>
</protein>
<gene>
    <name evidence="1" type="ORF">LYSBPC_18060</name>
</gene>
<comment type="caution">
    <text evidence="1">The sequence shown here is derived from an EMBL/GenBank/DDBJ whole genome shotgun (WGS) entry which is preliminary data.</text>
</comment>
<organism evidence="1 2">
    <name type="scientific">Lysinibacillus piscis</name>
    <dbReference type="NCBI Taxonomy" id="2518931"/>
    <lineage>
        <taxon>Bacteria</taxon>
        <taxon>Bacillati</taxon>
        <taxon>Bacillota</taxon>
        <taxon>Bacilli</taxon>
        <taxon>Bacillales</taxon>
        <taxon>Bacillaceae</taxon>
        <taxon>Lysinibacillus</taxon>
    </lineage>
</organism>
<dbReference type="Proteomes" id="UP001065593">
    <property type="component" value="Unassembled WGS sequence"/>
</dbReference>
<dbReference type="EMBL" id="BRZA01000002">
    <property type="protein sequence ID" value="GLC88679.1"/>
    <property type="molecule type" value="Genomic_DNA"/>
</dbReference>
<evidence type="ECO:0000313" key="2">
    <source>
        <dbReference type="Proteomes" id="UP001065593"/>
    </source>
</evidence>
<reference evidence="1" key="1">
    <citation type="submission" date="2022-08" db="EMBL/GenBank/DDBJ databases">
        <title>Draft genome sequence of Lysinibacillus sp. strain KH24.</title>
        <authorList>
            <person name="Kanbe H."/>
            <person name="Itoh H."/>
        </authorList>
    </citation>
    <scope>NUCLEOTIDE SEQUENCE</scope>
    <source>
        <strain evidence="1">KH24</strain>
    </source>
</reference>
<proteinExistence type="predicted"/>
<sequence length="61" mass="7075">MMSKEEFLAELSDQTPEELNFNYDLKTLKKAACVFKIPGRSYMNKILLCLNIEQYLNDLGV</sequence>